<dbReference type="AlphaFoldDB" id="A0A7W4JVZ7"/>
<evidence type="ECO:0000256" key="1">
    <source>
        <dbReference type="ARBA" id="ARBA00006739"/>
    </source>
</evidence>
<dbReference type="InterPro" id="IPR029044">
    <property type="entry name" value="Nucleotide-diphossugar_trans"/>
</dbReference>
<dbReference type="SUPFAM" id="SSF53756">
    <property type="entry name" value="UDP-Glycosyltransferase/glycogen phosphorylase"/>
    <property type="match status" value="1"/>
</dbReference>
<dbReference type="GO" id="GO:0016757">
    <property type="term" value="F:glycosyltransferase activity"/>
    <property type="evidence" value="ECO:0007669"/>
    <property type="project" value="UniProtKB-KW"/>
</dbReference>
<evidence type="ECO:0000256" key="2">
    <source>
        <dbReference type="ARBA" id="ARBA00022676"/>
    </source>
</evidence>
<organism evidence="6 7">
    <name type="scientific">Gluconacetobacter azotocaptans</name>
    <dbReference type="NCBI Taxonomy" id="142834"/>
    <lineage>
        <taxon>Bacteria</taxon>
        <taxon>Pseudomonadati</taxon>
        <taxon>Pseudomonadota</taxon>
        <taxon>Alphaproteobacteria</taxon>
        <taxon>Acetobacterales</taxon>
        <taxon>Acetobacteraceae</taxon>
        <taxon>Gluconacetobacter</taxon>
    </lineage>
</organism>
<dbReference type="PANTHER" id="PTHR43179">
    <property type="entry name" value="RHAMNOSYLTRANSFERASE WBBL"/>
    <property type="match status" value="1"/>
</dbReference>
<gene>
    <name evidence="6" type="ORF">HLH34_18555</name>
</gene>
<comment type="similarity">
    <text evidence="1">Belongs to the glycosyltransferase 2 family.</text>
</comment>
<dbReference type="RefSeq" id="WP_183121046.1">
    <property type="nucleotide sequence ID" value="NZ_JABEQF010000029.1"/>
</dbReference>
<evidence type="ECO:0000259" key="4">
    <source>
        <dbReference type="Pfam" id="PF00535"/>
    </source>
</evidence>
<dbReference type="Pfam" id="PF00535">
    <property type="entry name" value="Glycos_transf_2"/>
    <property type="match status" value="1"/>
</dbReference>
<dbReference type="SUPFAM" id="SSF48452">
    <property type="entry name" value="TPR-like"/>
    <property type="match status" value="1"/>
</dbReference>
<keyword evidence="3 6" id="KW-0808">Transferase</keyword>
<proteinExistence type="inferred from homology"/>
<dbReference type="InterPro" id="IPR028098">
    <property type="entry name" value="Glyco_trans_4-like_N"/>
</dbReference>
<dbReference type="Gene3D" id="1.25.40.10">
    <property type="entry name" value="Tetratricopeptide repeat domain"/>
    <property type="match status" value="1"/>
</dbReference>
<name>A0A7W4JVZ7_9PROT</name>
<feature type="domain" description="Glycosyltransferase subfamily 4-like N-terminal" evidence="5">
    <location>
        <begin position="616"/>
        <end position="793"/>
    </location>
</feature>
<dbReference type="EMBL" id="JABEQF010000029">
    <property type="protein sequence ID" value="MBB2191936.1"/>
    <property type="molecule type" value="Genomic_DNA"/>
</dbReference>
<reference evidence="6 7" key="1">
    <citation type="submission" date="2020-04" db="EMBL/GenBank/DDBJ databases">
        <title>Description of novel Gluconacetobacter.</title>
        <authorList>
            <person name="Sombolestani A."/>
        </authorList>
    </citation>
    <scope>NUCLEOTIDE SEQUENCE [LARGE SCALE GENOMIC DNA]</scope>
    <source>
        <strain evidence="6 7">LMG 21311</strain>
    </source>
</reference>
<keyword evidence="2" id="KW-0328">Glycosyltransferase</keyword>
<dbReference type="Pfam" id="PF13439">
    <property type="entry name" value="Glyco_transf_4"/>
    <property type="match status" value="1"/>
</dbReference>
<evidence type="ECO:0000313" key="6">
    <source>
        <dbReference type="EMBL" id="MBB2191936.1"/>
    </source>
</evidence>
<comment type="caution">
    <text evidence="6">The sequence shown here is derived from an EMBL/GenBank/DDBJ whole genome shotgun (WGS) entry which is preliminary data.</text>
</comment>
<dbReference type="InterPro" id="IPR011990">
    <property type="entry name" value="TPR-like_helical_dom_sf"/>
</dbReference>
<dbReference type="InterPro" id="IPR001173">
    <property type="entry name" value="Glyco_trans_2-like"/>
</dbReference>
<evidence type="ECO:0000259" key="5">
    <source>
        <dbReference type="Pfam" id="PF13439"/>
    </source>
</evidence>
<dbReference type="Gene3D" id="3.40.50.2000">
    <property type="entry name" value="Glycogen Phosphorylase B"/>
    <property type="match status" value="2"/>
</dbReference>
<evidence type="ECO:0000313" key="7">
    <source>
        <dbReference type="Proteomes" id="UP000555756"/>
    </source>
</evidence>
<accession>A0A7W4JVZ7</accession>
<dbReference type="Pfam" id="PF13692">
    <property type="entry name" value="Glyco_trans_1_4"/>
    <property type="match status" value="1"/>
</dbReference>
<protein>
    <submittedName>
        <fullName evidence="6">Glycosyltransferase</fullName>
    </submittedName>
</protein>
<sequence>MADGVTAADRAAWQAWADARAQAAFRHARRLEAADDPDGALRWYERAHRLAPDSPNVMFPLAMARLRGGDAAGAVRLLHALTRRFDFREGWLALSGALLAAGEGAQAVATAQRALSRHAPPDDMDALFDRLAALAGRPGWCGLSAAGRLRVRGLAGTRAEVAYDGRIAAGQWRDGVLALPAGWRHAARIDVTVAGAPLLGSPLEPAALLRVEGVVDCDAGGLTGWAWHPADPDHPPRLRVLSRDGRVVLPVTASARATDVDSTVPLARPRRFAVAGARLPAGPLRVVGPDGRDLTGSPVDPAVLALPPARPAPDTGPLVSGRRAPVAIVVPVHGARAATLACLASVRDSVGPEVPVWVVDDATPDGALAAALDGLAAAGSIRLIRHARTLGFPASANDGMCAAAGHDMVLLNSDTLVAGGWLAELAAVAYGAPDIGTVTPLSNDATIFSWPGPDRPEQPAPVPDLARVRHLMAAARAANGGQAVPVPTGHGFCLFLRHDCLAQAGPFRADLFAQGYGEENEFCRRAAALGWRHVAAPGAFVGHVGSASFGAARPALLRRNLAIVNRLHPGYDALVAAHVAADPLFAARRRLDLTCWRRAGARWGRAVLLVTHAQGGGVEQVVQACARAWRRAGVRAIVLRPDGAGCRLEDGGTGEDAVDGAGPGPRFRLPAERDMLLAVLRASGVEAVEWHHRLGHRIAADALAADLAVPYDVHVHDYIWFCPRIALVGPGGRYCGEPGPEGCAACVARMGSLLDDGAAIPALLARSRAALRGARAVVAPSDDAARRMQRHFPGLTVHVTPLEDDRPDLSLAAFARLEGAPAPHPPPGGRVRVAVVGAIGVEKGYDILLAAARDAAARGLELEFVVVGHTPDDDALMQTGRVFVTGAYRAAEAVSLLRAQHADIALLPSVWPETWCFTLALAWRAGLRVVAYDFGAVAQRIRRTGRGLVVPPGLSIHQLNMILLSCGRPGTTTARAVGTKRRSGP</sequence>
<dbReference type="PANTHER" id="PTHR43179:SF12">
    <property type="entry name" value="GALACTOFURANOSYLTRANSFERASE GLFT2"/>
    <property type="match status" value="1"/>
</dbReference>
<feature type="domain" description="Glycosyltransferase 2-like" evidence="4">
    <location>
        <begin position="328"/>
        <end position="440"/>
    </location>
</feature>
<dbReference type="Proteomes" id="UP000555756">
    <property type="component" value="Unassembled WGS sequence"/>
</dbReference>
<keyword evidence="7" id="KW-1185">Reference proteome</keyword>
<evidence type="ECO:0000256" key="3">
    <source>
        <dbReference type="ARBA" id="ARBA00022679"/>
    </source>
</evidence>
<dbReference type="SUPFAM" id="SSF53448">
    <property type="entry name" value="Nucleotide-diphospho-sugar transferases"/>
    <property type="match status" value="1"/>
</dbReference>
<dbReference type="Gene3D" id="3.90.550.10">
    <property type="entry name" value="Spore Coat Polysaccharide Biosynthesis Protein SpsA, Chain A"/>
    <property type="match status" value="1"/>
</dbReference>